<accession>A0A1Y5SJ56</accession>
<dbReference type="STRING" id="658057.SAMN04488032_10498"/>
<protein>
    <submittedName>
        <fullName evidence="1">Uncharacterized protein</fullName>
    </submittedName>
</protein>
<evidence type="ECO:0000313" key="2">
    <source>
        <dbReference type="Proteomes" id="UP000193307"/>
    </source>
</evidence>
<dbReference type="AlphaFoldDB" id="A0A1Y5SJ56"/>
<evidence type="ECO:0000313" key="1">
    <source>
        <dbReference type="EMBL" id="SLN42057.1"/>
    </source>
</evidence>
<proteinExistence type="predicted"/>
<organism evidence="1 2">
    <name type="scientific">Pacificibacter marinus</name>
    <dbReference type="NCBI Taxonomy" id="658057"/>
    <lineage>
        <taxon>Bacteria</taxon>
        <taxon>Pseudomonadati</taxon>
        <taxon>Pseudomonadota</taxon>
        <taxon>Alphaproteobacteria</taxon>
        <taxon>Rhodobacterales</taxon>
        <taxon>Roseobacteraceae</taxon>
        <taxon>Pacificibacter</taxon>
    </lineage>
</organism>
<reference evidence="1 2" key="1">
    <citation type="submission" date="2017-03" db="EMBL/GenBank/DDBJ databases">
        <authorList>
            <person name="Afonso C.L."/>
            <person name="Miller P.J."/>
            <person name="Scott M.A."/>
            <person name="Spackman E."/>
            <person name="Goraichik I."/>
            <person name="Dimitrov K.M."/>
            <person name="Suarez D.L."/>
            <person name="Swayne D.E."/>
        </authorList>
    </citation>
    <scope>NUCLEOTIDE SEQUENCE [LARGE SCALE GENOMIC DNA]</scope>
    <source>
        <strain evidence="1 2">CECT 7971</strain>
    </source>
</reference>
<gene>
    <name evidence="1" type="ORF">PAM7971_01979</name>
</gene>
<dbReference type="Proteomes" id="UP000193307">
    <property type="component" value="Unassembled WGS sequence"/>
</dbReference>
<dbReference type="RefSeq" id="WP_085849119.1">
    <property type="nucleotide sequence ID" value="NZ_FNZV01000004.1"/>
</dbReference>
<name>A0A1Y5SJ56_9RHOB</name>
<dbReference type="EMBL" id="FWFW01000005">
    <property type="protein sequence ID" value="SLN42057.1"/>
    <property type="molecule type" value="Genomic_DNA"/>
</dbReference>
<sequence>MRLAAFSSAAPRAHSPQTSTALRWMRASVVVALCLHLGACSTPPDFQARSVPIDNTAPWPTLLNSKQLTQITTSATSATSTVADSTGTLPARVAALRARAARLSPPVLDEAARERLRAASARQN</sequence>
<keyword evidence="2" id="KW-1185">Reference proteome</keyword>